<dbReference type="AlphaFoldDB" id="A0A5C4LK92"/>
<gene>
    <name evidence="2" type="ORF">FF100_04905</name>
</gene>
<evidence type="ECO:0000313" key="2">
    <source>
        <dbReference type="EMBL" id="TNC14917.1"/>
    </source>
</evidence>
<feature type="chain" id="PRO_5022748033" description="Secreted protein" evidence="1">
    <location>
        <begin position="31"/>
        <end position="132"/>
    </location>
</feature>
<dbReference type="RefSeq" id="WP_139034458.1">
    <property type="nucleotide sequence ID" value="NZ_VDDA01000002.1"/>
</dbReference>
<reference evidence="2 3" key="1">
    <citation type="submission" date="2019-06" db="EMBL/GenBank/DDBJ databases">
        <title>Genome of Methylobacterium sp. 17Sr1-39.</title>
        <authorList>
            <person name="Seo T."/>
        </authorList>
    </citation>
    <scope>NUCLEOTIDE SEQUENCE [LARGE SCALE GENOMIC DNA]</scope>
    <source>
        <strain evidence="2 3">17Sr1-39</strain>
    </source>
</reference>
<proteinExistence type="predicted"/>
<evidence type="ECO:0008006" key="4">
    <source>
        <dbReference type="Google" id="ProtNLM"/>
    </source>
</evidence>
<protein>
    <recommendedName>
        <fullName evidence="4">Secreted protein</fullName>
    </recommendedName>
</protein>
<accession>A0A5C4LK92</accession>
<dbReference type="InterPro" id="IPR006311">
    <property type="entry name" value="TAT_signal"/>
</dbReference>
<keyword evidence="1" id="KW-0732">Signal</keyword>
<dbReference type="PROSITE" id="PS51318">
    <property type="entry name" value="TAT"/>
    <property type="match status" value="1"/>
</dbReference>
<feature type="signal peptide" evidence="1">
    <location>
        <begin position="1"/>
        <end position="30"/>
    </location>
</feature>
<dbReference type="OrthoDB" id="9991497at2"/>
<dbReference type="Proteomes" id="UP000305267">
    <property type="component" value="Unassembled WGS sequence"/>
</dbReference>
<evidence type="ECO:0000313" key="3">
    <source>
        <dbReference type="Proteomes" id="UP000305267"/>
    </source>
</evidence>
<comment type="caution">
    <text evidence="2">The sequence shown here is derived from an EMBL/GenBank/DDBJ whole genome shotgun (WGS) entry which is preliminary data.</text>
</comment>
<evidence type="ECO:0000256" key="1">
    <source>
        <dbReference type="SAM" id="SignalP"/>
    </source>
</evidence>
<keyword evidence="3" id="KW-1185">Reference proteome</keyword>
<organism evidence="2 3">
    <name type="scientific">Methylobacterium terricola</name>
    <dbReference type="NCBI Taxonomy" id="2583531"/>
    <lineage>
        <taxon>Bacteria</taxon>
        <taxon>Pseudomonadati</taxon>
        <taxon>Pseudomonadota</taxon>
        <taxon>Alphaproteobacteria</taxon>
        <taxon>Hyphomicrobiales</taxon>
        <taxon>Methylobacteriaceae</taxon>
        <taxon>Methylobacterium</taxon>
    </lineage>
</organism>
<name>A0A5C4LK92_9HYPH</name>
<sequence>MTKTVHSTRRSMFVGAAALAAVPLATPAMALPSPDAALIRDAERAISLKHEINAKAVAENWDDDTVAARCEELNALFDAVSEMPAFSRAGLEAKAKLLAVDTARSEPATDQVEILLASLLRDLIGAAAQVPA</sequence>
<dbReference type="EMBL" id="VDDA01000002">
    <property type="protein sequence ID" value="TNC14917.1"/>
    <property type="molecule type" value="Genomic_DNA"/>
</dbReference>